<proteinExistence type="predicted"/>
<accession>A0A4Z1H3P4</accession>
<feature type="compositionally biased region" description="Acidic residues" evidence="1">
    <location>
        <begin position="17"/>
        <end position="27"/>
    </location>
</feature>
<keyword evidence="3" id="KW-1185">Reference proteome</keyword>
<name>A0A4Z1H3P4_9HELO</name>
<reference evidence="2 3" key="1">
    <citation type="submission" date="2017-12" db="EMBL/GenBank/DDBJ databases">
        <title>Comparative genomics of Botrytis spp.</title>
        <authorList>
            <person name="Valero-Jimenez C.A."/>
            <person name="Tapia P."/>
            <person name="Veloso J."/>
            <person name="Silva-Moreno E."/>
            <person name="Staats M."/>
            <person name="Valdes J.H."/>
            <person name="Van Kan J.A.L."/>
        </authorList>
    </citation>
    <scope>NUCLEOTIDE SEQUENCE [LARGE SCALE GENOMIC DNA]</scope>
    <source>
        <strain evidence="2 3">MUCL11595</strain>
    </source>
</reference>
<dbReference type="EMBL" id="PQXN01001258">
    <property type="protein sequence ID" value="TGO43628.1"/>
    <property type="molecule type" value="Genomic_DNA"/>
</dbReference>
<comment type="caution">
    <text evidence="2">The sequence shown here is derived from an EMBL/GenBank/DDBJ whole genome shotgun (WGS) entry which is preliminary data.</text>
</comment>
<feature type="region of interest" description="Disordered" evidence="1">
    <location>
        <begin position="1"/>
        <end position="69"/>
    </location>
</feature>
<gene>
    <name evidence="2" type="ORF">BCON_1260g00020</name>
</gene>
<organism evidence="2 3">
    <name type="scientific">Botryotinia convoluta</name>
    <dbReference type="NCBI Taxonomy" id="54673"/>
    <lineage>
        <taxon>Eukaryota</taxon>
        <taxon>Fungi</taxon>
        <taxon>Dikarya</taxon>
        <taxon>Ascomycota</taxon>
        <taxon>Pezizomycotina</taxon>
        <taxon>Leotiomycetes</taxon>
        <taxon>Helotiales</taxon>
        <taxon>Sclerotiniaceae</taxon>
        <taxon>Botryotinia</taxon>
    </lineage>
</organism>
<protein>
    <submittedName>
        <fullName evidence="2">Uncharacterized protein</fullName>
    </submittedName>
</protein>
<dbReference type="AlphaFoldDB" id="A0A4Z1H3P4"/>
<feature type="compositionally biased region" description="Polar residues" evidence="1">
    <location>
        <begin position="169"/>
        <end position="180"/>
    </location>
</feature>
<feature type="compositionally biased region" description="Acidic residues" evidence="1">
    <location>
        <begin position="183"/>
        <end position="197"/>
    </location>
</feature>
<dbReference type="OrthoDB" id="3516307at2759"/>
<evidence type="ECO:0000256" key="1">
    <source>
        <dbReference type="SAM" id="MobiDB-lite"/>
    </source>
</evidence>
<evidence type="ECO:0000313" key="3">
    <source>
        <dbReference type="Proteomes" id="UP000297527"/>
    </source>
</evidence>
<feature type="region of interest" description="Disordered" evidence="1">
    <location>
        <begin position="162"/>
        <end position="197"/>
    </location>
</feature>
<evidence type="ECO:0000313" key="2">
    <source>
        <dbReference type="EMBL" id="TGO43628.1"/>
    </source>
</evidence>
<dbReference type="Proteomes" id="UP000297527">
    <property type="component" value="Unassembled WGS sequence"/>
</dbReference>
<sequence length="197" mass="22103">MILDLAGLKRKSRAEDSDNTDVEEDANESQKTRRKVDHSTSHPSYVLKGNHGSNPVTFPHGEASSSDSANNFYNNSALMQVETSKRKIAEANLEKFDYASMIGDEESDDAESAIWRNKDYENEERTTPSIIQRKLLEIMAASKSFLPNEVVVKIFEAMIRLPREPDSPPTSNQNSESTLHSIEDEDHSDLDIDTNGE</sequence>